<name>A0A183FD95_HELPZ</name>
<sequence length="83" mass="9471">MRLVSAPLITALLEAFVEYWDTDWVWKSILPKRTRAYALYSSSAEGFVFFSCQKFTENSLEATANEYSEKSSQMDSLGLKPSM</sequence>
<gene>
    <name evidence="2" type="ORF">HPBE_LOCUS4186</name>
</gene>
<accession>A0A183FD95</accession>
<dbReference type="AlphaFoldDB" id="A0A183FD95"/>
<dbReference type="WBParaSite" id="HPBE_0000418501-mRNA-1">
    <property type="protein sequence ID" value="HPBE_0000418501-mRNA-1"/>
    <property type="gene ID" value="HPBE_0000418501"/>
</dbReference>
<accession>A0A3P7WGV1</accession>
<proteinExistence type="predicted"/>
<dbReference type="Proteomes" id="UP000050761">
    <property type="component" value="Unassembled WGS sequence"/>
</dbReference>
<feature type="signal peptide" evidence="1">
    <location>
        <begin position="1"/>
        <end position="19"/>
    </location>
</feature>
<reference evidence="2 3" key="1">
    <citation type="submission" date="2018-11" db="EMBL/GenBank/DDBJ databases">
        <authorList>
            <consortium name="Pathogen Informatics"/>
        </authorList>
    </citation>
    <scope>NUCLEOTIDE SEQUENCE [LARGE SCALE GENOMIC DNA]</scope>
</reference>
<feature type="chain" id="PRO_5044551346" evidence="1">
    <location>
        <begin position="20"/>
        <end position="83"/>
    </location>
</feature>
<dbReference type="EMBL" id="UZAH01025281">
    <property type="protein sequence ID" value="VDO60341.1"/>
    <property type="molecule type" value="Genomic_DNA"/>
</dbReference>
<reference evidence="4" key="2">
    <citation type="submission" date="2019-09" db="UniProtKB">
        <authorList>
            <consortium name="WormBaseParasite"/>
        </authorList>
    </citation>
    <scope>IDENTIFICATION</scope>
</reference>
<keyword evidence="3" id="KW-1185">Reference proteome</keyword>
<evidence type="ECO:0000313" key="4">
    <source>
        <dbReference type="WBParaSite" id="HPBE_0000418501-mRNA-1"/>
    </source>
</evidence>
<evidence type="ECO:0000313" key="2">
    <source>
        <dbReference type="EMBL" id="VDO60341.1"/>
    </source>
</evidence>
<evidence type="ECO:0000256" key="1">
    <source>
        <dbReference type="SAM" id="SignalP"/>
    </source>
</evidence>
<protein>
    <submittedName>
        <fullName evidence="4">Secreted protein</fullName>
    </submittedName>
</protein>
<organism evidence="3 4">
    <name type="scientific">Heligmosomoides polygyrus</name>
    <name type="common">Parasitic roundworm</name>
    <dbReference type="NCBI Taxonomy" id="6339"/>
    <lineage>
        <taxon>Eukaryota</taxon>
        <taxon>Metazoa</taxon>
        <taxon>Ecdysozoa</taxon>
        <taxon>Nematoda</taxon>
        <taxon>Chromadorea</taxon>
        <taxon>Rhabditida</taxon>
        <taxon>Rhabditina</taxon>
        <taxon>Rhabditomorpha</taxon>
        <taxon>Strongyloidea</taxon>
        <taxon>Heligmosomidae</taxon>
        <taxon>Heligmosomoides</taxon>
    </lineage>
</organism>
<evidence type="ECO:0000313" key="3">
    <source>
        <dbReference type="Proteomes" id="UP000050761"/>
    </source>
</evidence>
<keyword evidence="1" id="KW-0732">Signal</keyword>